<dbReference type="EMBL" id="FNAJ01000005">
    <property type="protein sequence ID" value="SDE25052.1"/>
    <property type="molecule type" value="Genomic_DNA"/>
</dbReference>
<feature type="transmembrane region" description="Helical" evidence="1">
    <location>
        <begin position="20"/>
        <end position="41"/>
    </location>
</feature>
<keyword evidence="1" id="KW-1133">Transmembrane helix</keyword>
<protein>
    <submittedName>
        <fullName evidence="2">Uncharacterized protein</fullName>
    </submittedName>
</protein>
<dbReference type="Proteomes" id="UP000198717">
    <property type="component" value="Unassembled WGS sequence"/>
</dbReference>
<proteinExistence type="predicted"/>
<evidence type="ECO:0000256" key="1">
    <source>
        <dbReference type="SAM" id="Phobius"/>
    </source>
</evidence>
<name>A0ABY0MQN8_9BACT</name>
<keyword evidence="1" id="KW-0472">Membrane</keyword>
<keyword evidence="1" id="KW-0812">Transmembrane</keyword>
<gene>
    <name evidence="2" type="ORF">SAMN04488504_105245</name>
</gene>
<keyword evidence="3" id="KW-1185">Reference proteome</keyword>
<reference evidence="2 3" key="1">
    <citation type="submission" date="2016-10" db="EMBL/GenBank/DDBJ databases">
        <authorList>
            <person name="Varghese N."/>
            <person name="Submissions S."/>
        </authorList>
    </citation>
    <scope>NUCLEOTIDE SEQUENCE [LARGE SCALE GENOMIC DNA]</scope>
    <source>
        <strain evidence="2 3">DSM 2260</strain>
    </source>
</reference>
<evidence type="ECO:0000313" key="3">
    <source>
        <dbReference type="Proteomes" id="UP000198717"/>
    </source>
</evidence>
<accession>A0ABY0MQN8</accession>
<sequence>MGWRSRRASIHRGNVLLRVLVWGVSGILLLAMLALAAFHVWSQRQYGPAIGQFRADVTAQVEFFCEQQALVGAEPWFHEPRGAGDAGPLLNEWLRVASGPPGLEESPLRLPAHLLLLQKAERMEDWITSDLDLSSLDFGWMRQMHAFDHWNAIPRASIAPGKPFDLMSASFPEFSLLVLWSKLRLRHAIEQGTPLEAVRDVRQLAWLAYRTDTLVGGMVALSLLTAEHRLHATLENPPPDWRPMSLEQQRRFKAVLWSASAFSSIASPVEVGEKARACEPAIGRCIGLVEAALRGRYLEPYAKGTHQQAYLKLKTASAAGHCHTQLLAPIWEQGLTVTDDDTMRGAGDERPLAARLIPTSALRGPFALQILASSLTTLDPLRELKALAPPSKGNAPGSDIYDGRR</sequence>
<evidence type="ECO:0000313" key="2">
    <source>
        <dbReference type="EMBL" id="SDE25052.1"/>
    </source>
</evidence>
<comment type="caution">
    <text evidence="2">The sequence shown here is derived from an EMBL/GenBank/DDBJ whole genome shotgun (WGS) entry which is preliminary data.</text>
</comment>
<organism evidence="2 3">
    <name type="scientific">Myxococcus virescens</name>
    <dbReference type="NCBI Taxonomy" id="83456"/>
    <lineage>
        <taxon>Bacteria</taxon>
        <taxon>Pseudomonadati</taxon>
        <taxon>Myxococcota</taxon>
        <taxon>Myxococcia</taxon>
        <taxon>Myxococcales</taxon>
        <taxon>Cystobacterineae</taxon>
        <taxon>Myxococcaceae</taxon>
        <taxon>Myxococcus</taxon>
    </lineage>
</organism>